<proteinExistence type="inferred from homology"/>
<comment type="catalytic activity">
    <reaction evidence="14 15">
        <text>RNA(n) + a ribonucleoside 5'-triphosphate = RNA(n+1) + diphosphate</text>
        <dbReference type="Rhea" id="RHEA:21248"/>
        <dbReference type="Rhea" id="RHEA-COMP:14527"/>
        <dbReference type="Rhea" id="RHEA-COMP:17342"/>
        <dbReference type="ChEBI" id="CHEBI:33019"/>
        <dbReference type="ChEBI" id="CHEBI:61557"/>
        <dbReference type="ChEBI" id="CHEBI:140395"/>
        <dbReference type="EC" id="2.7.7.6"/>
    </reaction>
</comment>
<dbReference type="SMART" id="SM00663">
    <property type="entry name" value="RPOLA_N"/>
    <property type="match status" value="1"/>
</dbReference>
<dbReference type="InterPro" id="IPR038120">
    <property type="entry name" value="Rpb1_funnel_sf"/>
</dbReference>
<evidence type="ECO:0000256" key="12">
    <source>
        <dbReference type="ARBA" id="ARBA00023163"/>
    </source>
</evidence>
<dbReference type="Pfam" id="PF04992">
    <property type="entry name" value="RNA_pol_Rpb1_6"/>
    <property type="match status" value="1"/>
</dbReference>
<dbReference type="FunFam" id="4.10.860.120:FF:000003">
    <property type="entry name" value="DNA-directed RNA polymerase subunit"/>
    <property type="match status" value="1"/>
</dbReference>
<comment type="subcellular location">
    <subcellularLocation>
        <location evidence="1">Nucleus</location>
    </subcellularLocation>
</comment>
<evidence type="ECO:0000256" key="13">
    <source>
        <dbReference type="ARBA" id="ARBA00023242"/>
    </source>
</evidence>
<comment type="caution">
    <text evidence="18">The sequence shown here is derived from an EMBL/GenBank/DDBJ whole genome shotgun (WGS) entry which is preliminary data.</text>
</comment>
<evidence type="ECO:0000259" key="17">
    <source>
        <dbReference type="SMART" id="SM00663"/>
    </source>
</evidence>
<evidence type="ECO:0000256" key="2">
    <source>
        <dbReference type="ARBA" id="ARBA00006460"/>
    </source>
</evidence>
<dbReference type="Gene3D" id="1.10.132.30">
    <property type="match status" value="1"/>
</dbReference>
<keyword evidence="10" id="KW-0460">Magnesium</keyword>
<feature type="compositionally biased region" description="Low complexity" evidence="16">
    <location>
        <begin position="1617"/>
        <end position="1642"/>
    </location>
</feature>
<dbReference type="Gene3D" id="4.10.860.120">
    <property type="entry name" value="RNA polymerase II, clamp domain"/>
    <property type="match status" value="2"/>
</dbReference>
<dbReference type="GO" id="GO:0046872">
    <property type="term" value="F:metal ion binding"/>
    <property type="evidence" value="ECO:0007669"/>
    <property type="project" value="UniProtKB-KW"/>
</dbReference>
<dbReference type="GO" id="GO:0003677">
    <property type="term" value="F:DNA binding"/>
    <property type="evidence" value="ECO:0007669"/>
    <property type="project" value="UniProtKB-KW"/>
</dbReference>
<feature type="compositionally biased region" description="Low complexity" evidence="16">
    <location>
        <begin position="1674"/>
        <end position="1758"/>
    </location>
</feature>
<dbReference type="Pfam" id="PF04983">
    <property type="entry name" value="RNA_pol_Rpb1_3"/>
    <property type="match status" value="1"/>
</dbReference>
<evidence type="ECO:0000256" key="14">
    <source>
        <dbReference type="ARBA" id="ARBA00048552"/>
    </source>
</evidence>
<feature type="compositionally biased region" description="Polar residues" evidence="16">
    <location>
        <begin position="1663"/>
        <end position="1673"/>
    </location>
</feature>
<dbReference type="InterPro" id="IPR045867">
    <property type="entry name" value="DNA-dir_RpoC_beta_prime"/>
</dbReference>
<dbReference type="Gene3D" id="2.40.40.20">
    <property type="match status" value="1"/>
</dbReference>
<keyword evidence="4" id="KW-0597">Phosphoprotein</keyword>
<dbReference type="Gene3D" id="6.10.250.2940">
    <property type="match status" value="1"/>
</dbReference>
<dbReference type="InterPro" id="IPR007083">
    <property type="entry name" value="RNA_pol_Rpb1_4"/>
</dbReference>
<evidence type="ECO:0000256" key="5">
    <source>
        <dbReference type="ARBA" id="ARBA00022679"/>
    </source>
</evidence>
<dbReference type="Pfam" id="PF00623">
    <property type="entry name" value="RNA_pol_Rpb1_2"/>
    <property type="match status" value="1"/>
</dbReference>
<dbReference type="InterPro" id="IPR007081">
    <property type="entry name" value="RNA_pol_Rpb1_5"/>
</dbReference>
<organism evidence="18 19">
    <name type="scientific">Filobasidium floriforme</name>
    <dbReference type="NCBI Taxonomy" id="5210"/>
    <lineage>
        <taxon>Eukaryota</taxon>
        <taxon>Fungi</taxon>
        <taxon>Dikarya</taxon>
        <taxon>Basidiomycota</taxon>
        <taxon>Agaricomycotina</taxon>
        <taxon>Tremellomycetes</taxon>
        <taxon>Filobasidiales</taxon>
        <taxon>Filobasidiaceae</taxon>
        <taxon>Filobasidium</taxon>
    </lineage>
</organism>
<dbReference type="EC" id="2.7.7.6" evidence="15"/>
<accession>A0A8K0NTP5</accession>
<dbReference type="FunFam" id="2.40.40.20:FF:000019">
    <property type="entry name" value="DNA-directed RNA polymerase II subunit RPB1"/>
    <property type="match status" value="1"/>
</dbReference>
<keyword evidence="12 15" id="KW-0804">Transcription</keyword>
<dbReference type="Pfam" id="PF04998">
    <property type="entry name" value="RNA_pol_Rpb1_5"/>
    <property type="match status" value="1"/>
</dbReference>
<dbReference type="Pfam" id="PF05000">
    <property type="entry name" value="RNA_pol_Rpb1_4"/>
    <property type="match status" value="1"/>
</dbReference>
<keyword evidence="19" id="KW-1185">Reference proteome</keyword>
<name>A0A8K0NTP5_9TREE</name>
<feature type="compositionally biased region" description="Low complexity" evidence="16">
    <location>
        <begin position="1558"/>
        <end position="1576"/>
    </location>
</feature>
<dbReference type="InterPro" id="IPR000684">
    <property type="entry name" value="RNA_pol_II_repeat_euk"/>
</dbReference>
<dbReference type="InterPro" id="IPR007073">
    <property type="entry name" value="RNA_pol_Rpb1_7"/>
</dbReference>
<dbReference type="InterPro" id="IPR000722">
    <property type="entry name" value="RNA_pol_asu"/>
</dbReference>
<dbReference type="FunFam" id="1.10.150.390:FF:000001">
    <property type="entry name" value="DNA-directed RNA polymerase subunit"/>
    <property type="match status" value="1"/>
</dbReference>
<evidence type="ECO:0000256" key="15">
    <source>
        <dbReference type="RuleBase" id="RU004279"/>
    </source>
</evidence>
<dbReference type="Pfam" id="PF04997">
    <property type="entry name" value="RNA_pol_Rpb1_1"/>
    <property type="match status" value="1"/>
</dbReference>
<evidence type="ECO:0000256" key="7">
    <source>
        <dbReference type="ARBA" id="ARBA00022723"/>
    </source>
</evidence>
<dbReference type="Gene3D" id="3.30.1490.180">
    <property type="entry name" value="RNA polymerase ii"/>
    <property type="match status" value="1"/>
</dbReference>
<dbReference type="CDD" id="cd02584">
    <property type="entry name" value="RNAP_II_Rpb1_C"/>
    <property type="match status" value="1"/>
</dbReference>
<protein>
    <recommendedName>
        <fullName evidence="15">DNA-directed RNA polymerase subunit</fullName>
        <ecNumber evidence="15">2.7.7.6</ecNumber>
    </recommendedName>
</protein>
<keyword evidence="7" id="KW-0479">Metal-binding</keyword>
<comment type="similarity">
    <text evidence="2 15">Belongs to the RNA polymerase beta' chain family.</text>
</comment>
<keyword evidence="13" id="KW-0539">Nucleus</keyword>
<dbReference type="InterPro" id="IPR038593">
    <property type="entry name" value="RNA_pol_Rpb1_7_sf"/>
</dbReference>
<dbReference type="InterPro" id="IPR042102">
    <property type="entry name" value="RNA_pol_Rpb1_3_sf"/>
</dbReference>
<dbReference type="PANTHER" id="PTHR19376">
    <property type="entry name" value="DNA-DIRECTED RNA POLYMERASE"/>
    <property type="match status" value="1"/>
</dbReference>
<comment type="function">
    <text evidence="15">DNA-dependent RNA polymerase catalyzes the transcription of DNA into RNA using the four ribonucleoside triphosphates as substrates.</text>
</comment>
<keyword evidence="9" id="KW-0862">Zinc</keyword>
<feature type="region of interest" description="Disordered" evidence="16">
    <location>
        <begin position="1605"/>
        <end position="1804"/>
    </location>
</feature>
<keyword evidence="5 15" id="KW-0808">Transferase</keyword>
<evidence type="ECO:0000256" key="4">
    <source>
        <dbReference type="ARBA" id="ARBA00022553"/>
    </source>
</evidence>
<dbReference type="Gene3D" id="1.10.150.390">
    <property type="match status" value="1"/>
</dbReference>
<dbReference type="FunFam" id="1.10.132.30:FF:000001">
    <property type="entry name" value="DNA-directed RNA polymerase subunit"/>
    <property type="match status" value="1"/>
</dbReference>
<dbReference type="Gene3D" id="6.20.50.80">
    <property type="match status" value="1"/>
</dbReference>
<evidence type="ECO:0000256" key="10">
    <source>
        <dbReference type="ARBA" id="ARBA00022842"/>
    </source>
</evidence>
<dbReference type="GO" id="GO:0003899">
    <property type="term" value="F:DNA-directed RNA polymerase activity"/>
    <property type="evidence" value="ECO:0007669"/>
    <property type="project" value="UniProtKB-EC"/>
</dbReference>
<feature type="region of interest" description="Disordered" evidence="16">
    <location>
        <begin position="1549"/>
        <end position="1576"/>
    </location>
</feature>
<dbReference type="InterPro" id="IPR007075">
    <property type="entry name" value="RNA_pol_Rpb1_6"/>
</dbReference>
<dbReference type="EMBL" id="JABELV010000047">
    <property type="protein sequence ID" value="KAG7558241.1"/>
    <property type="molecule type" value="Genomic_DNA"/>
</dbReference>
<dbReference type="Pfam" id="PF04990">
    <property type="entry name" value="RNA_pol_Rpb1_7"/>
    <property type="match status" value="1"/>
</dbReference>
<dbReference type="Gene3D" id="3.30.1360.140">
    <property type="match status" value="1"/>
</dbReference>
<evidence type="ECO:0000256" key="9">
    <source>
        <dbReference type="ARBA" id="ARBA00022833"/>
    </source>
</evidence>
<dbReference type="CDD" id="cd02733">
    <property type="entry name" value="RNAP_II_RPB1_N"/>
    <property type="match status" value="1"/>
</dbReference>
<feature type="compositionally biased region" description="Low complexity" evidence="16">
    <location>
        <begin position="1768"/>
        <end position="1780"/>
    </location>
</feature>
<dbReference type="FunFam" id="1.10.274.100:FF:000001">
    <property type="entry name" value="DNA-directed RNA polymerase subunit"/>
    <property type="match status" value="1"/>
</dbReference>
<dbReference type="PROSITE" id="PS00115">
    <property type="entry name" value="RNA_POL_II_REPEAT"/>
    <property type="match status" value="3"/>
</dbReference>
<dbReference type="NCBIfam" id="NF006336">
    <property type="entry name" value="PRK08566.1"/>
    <property type="match status" value="1"/>
</dbReference>
<dbReference type="PANTHER" id="PTHR19376:SF37">
    <property type="entry name" value="DNA-DIRECTED RNA POLYMERASE II SUBUNIT RPB1"/>
    <property type="match status" value="1"/>
</dbReference>
<evidence type="ECO:0000313" key="18">
    <source>
        <dbReference type="EMBL" id="KAG7558241.1"/>
    </source>
</evidence>
<keyword evidence="11" id="KW-0238">DNA-binding</keyword>
<dbReference type="InterPro" id="IPR007080">
    <property type="entry name" value="RNA_pol_Rpb1_1"/>
</dbReference>
<evidence type="ECO:0000256" key="16">
    <source>
        <dbReference type="SAM" id="MobiDB-lite"/>
    </source>
</evidence>
<dbReference type="GO" id="GO:0006368">
    <property type="term" value="P:transcription elongation by RNA polymerase II"/>
    <property type="evidence" value="ECO:0007669"/>
    <property type="project" value="UniProtKB-ARBA"/>
</dbReference>
<reference evidence="18" key="1">
    <citation type="submission" date="2020-04" db="EMBL/GenBank/DDBJ databases">
        <title>Analysis of mating type loci in Filobasidium floriforme.</title>
        <authorList>
            <person name="Nowrousian M."/>
        </authorList>
    </citation>
    <scope>NUCLEOTIDE SEQUENCE</scope>
    <source>
        <strain evidence="18">CBS 6242</strain>
    </source>
</reference>
<keyword evidence="3 15" id="KW-0240">DNA-directed RNA polymerase</keyword>
<dbReference type="Pfam" id="PF05001">
    <property type="entry name" value="RNA_pol_Rpb1_R"/>
    <property type="match status" value="9"/>
</dbReference>
<evidence type="ECO:0000256" key="6">
    <source>
        <dbReference type="ARBA" id="ARBA00022695"/>
    </source>
</evidence>
<dbReference type="InterPro" id="IPR006592">
    <property type="entry name" value="RNA_pol_N"/>
</dbReference>
<dbReference type="GO" id="GO:0006367">
    <property type="term" value="P:transcription initiation at RNA polymerase II promoter"/>
    <property type="evidence" value="ECO:0007669"/>
    <property type="project" value="UniProtKB-ARBA"/>
</dbReference>
<evidence type="ECO:0000256" key="11">
    <source>
        <dbReference type="ARBA" id="ARBA00023125"/>
    </source>
</evidence>
<dbReference type="PRINTS" id="PR01217">
    <property type="entry name" value="PRICHEXTENSN"/>
</dbReference>
<dbReference type="Gene3D" id="1.10.274.100">
    <property type="entry name" value="RNA polymerase Rpb1, domain 3"/>
    <property type="match status" value="1"/>
</dbReference>
<dbReference type="InterPro" id="IPR044893">
    <property type="entry name" value="RNA_pol_Rpb1_clamp_domain"/>
</dbReference>
<keyword evidence="8" id="KW-0677">Repeat</keyword>
<feature type="domain" description="RNA polymerase N-terminal" evidence="17">
    <location>
        <begin position="240"/>
        <end position="543"/>
    </location>
</feature>
<dbReference type="Proteomes" id="UP000812966">
    <property type="component" value="Unassembled WGS sequence"/>
</dbReference>
<feature type="compositionally biased region" description="Low complexity" evidence="16">
    <location>
        <begin position="1652"/>
        <end position="1662"/>
    </location>
</feature>
<dbReference type="SUPFAM" id="SSF64484">
    <property type="entry name" value="beta and beta-prime subunits of DNA dependent RNA-polymerase"/>
    <property type="match status" value="1"/>
</dbReference>
<dbReference type="GO" id="GO:0005665">
    <property type="term" value="C:RNA polymerase II, core complex"/>
    <property type="evidence" value="ECO:0007669"/>
    <property type="project" value="TreeGrafter"/>
</dbReference>
<gene>
    <name evidence="18" type="ORF">FFLO_02804</name>
</gene>
<evidence type="ECO:0000256" key="8">
    <source>
        <dbReference type="ARBA" id="ARBA00022737"/>
    </source>
</evidence>
<keyword evidence="6 15" id="KW-0548">Nucleotidyltransferase</keyword>
<evidence type="ECO:0000256" key="3">
    <source>
        <dbReference type="ARBA" id="ARBA00022478"/>
    </source>
</evidence>
<dbReference type="InterPro" id="IPR007066">
    <property type="entry name" value="RNA_pol_Rpb1_3"/>
</dbReference>
<evidence type="ECO:0000256" key="1">
    <source>
        <dbReference type="ARBA" id="ARBA00004123"/>
    </source>
</evidence>
<evidence type="ECO:0000313" key="19">
    <source>
        <dbReference type="Proteomes" id="UP000812966"/>
    </source>
</evidence>
<sequence length="1804" mass="198869">MPFTQSNAPVRPVKEIQFGILSPEDIKAYSVAKIEFPEVNDENGKPRKGGLMDPMMGTIDRNTSCETCGEGMSECPGHFGHIELARPIYHPGFMVKVKKILECICTNCGRLKIDQQMEPGLWELLARLQPKYRLKYVWEKAKSTFVCAETDPADEDNPMPIGHNGCGHRQPLIRKEGLKMFTVDKRVGEEEDSKKKKEGPAKPATDKHFYSAFDCYNLLKKIPAEDMDAMGLSAEFARPEWMILTVLPVPPAPVRPSVASPGKASAQDDLTYKLAEIIKANGSVEKAEQEGSPQYIINNFVELLQYHVCTYMDNDYAGVPTSKQKGGRPIKSIRARLKGKEGRLRGNLMGKRVDFSARTVITGDPLLDLDQVGVPRSIAMNLTYPERVTVHNRYRLQELVENGPASYPGARFVLKDSGERIDLKYRRSNVPLQLEYGWIVERHLIDGDYVLFNRQPSLHKMSMMCHRVKVLYYSTFRLNLSVTSPYNADFDGDEMNLHVPQSEETRAELQQIAWVPRQIISPQANKPVMGIVQDTLCGLRKFTLKDAFCDWTQVQNILLWLRNWDGVIPTPAILKPKPMWTGKQLLSMCIPKGINVSKFNSSKPSPIDDSDENVLVEDGEILHGTIVKAMAGAQNNGLIHVIFREKGHIAARDFFSTIQNMIDFWLLHHGFSVGIGDTIADVTTMSMITNRLREAKEEAALIMREAEQNILTPEPGMKVRETFEHLMKGELNKARDFAGESAQKNLKADNNVKQMVVSGSKGSFINISQMSGCVGQQNVEGKRINFGFRHRSLPHFAQDDFGPEAGGFVENSYLRGLTPQEFFFHAMSGREGLIDTAVKTAETGYIQRRLVKAMEDVMICYDGTVRNSAGDVLQMLYGEDGMDGAAMERQTLDILKLSKDAFKKTYKVDLLDKKFDLPKNLLQAGLLDNIPDVQSVLDDEYANLKYYRRELRRIFPDGEASRPLPVNISRIIQNSRQVFSIDTRKPINLSPVTIVNRVNELSEELIVMRGNDALSKQAQKNATILFKALLYGSLAVRPVLMRHHLSAEAFEWVVGEIRNKFMQSVADPAEMCGVLAAQSIGEPATQMTLNTFHYAGVASKNVTLGVPRLKEIINVAERIKTPINTIYFDSKINQSKKDTKSMTALLKYVDIERLTSRVEIHYDPAVDSTYIKEDEAFVKAMWEMPDERNEAVLDRLSPWVIRFVLDRAKLQDAEIEIDQVERRINEIFNLGSHDLHVCPSTQLSQQLVIRVRMVLQDKGEAEDADNENVQDTLRRVEKAILAIEMSGIRGIEQTFIQEGKRTIVKNGDFDKNHKEWYIETSGKDAKEARDTASGKFAGLTNFKEVIAVDGVDVSRTYSNNSFEMYQALGIEAGRAALLKELRGVIEFDGSYVNYRHLALLCDVMTQRGKLMSITRHGINRTDAGALAKSSFEETVEILMEAAAMGEKDDCKGVAENVLIGQVAEMGTGLCQVTLDLDLLRNVQPDAQGDLARWQLQQGGAMTPGGGFNAMMTPYDDGSMPYSDTGRIYDAAFSPIGAAGHDDAFGDTMPYGMSPIAQPSPRGAGSYSPSSPGYSPTSPFISSPAYGTSPASPGFGSSTPWAVTSPGYSPQSPGFGVSPASPNFSPSSPQYSPSSPTYSPTSPAGHGRKAWGPTSPTYSPTSPAGQYSPASPQYSPVSPAFSPASPAFSPASPAFSPASPAFSPASPAFSPASPAFSPASPAFSPTSPGGAYSPASPAYSPASPAYSPASPNYSPTSPAGAYSPHPNYSSPTSPAFSPTSPQYSNNVNKSPAYGGYSSASNQARR</sequence>